<feature type="region of interest" description="Disordered" evidence="1">
    <location>
        <begin position="1"/>
        <end position="124"/>
    </location>
</feature>
<evidence type="ECO:0000313" key="3">
    <source>
        <dbReference type="Proteomes" id="UP001153069"/>
    </source>
</evidence>
<dbReference type="EMBL" id="CAICTM010000863">
    <property type="protein sequence ID" value="CAB9517535.1"/>
    <property type="molecule type" value="Genomic_DNA"/>
</dbReference>
<keyword evidence="3" id="KW-1185">Reference proteome</keyword>
<dbReference type="Proteomes" id="UP001153069">
    <property type="component" value="Unassembled WGS sequence"/>
</dbReference>
<sequence length="272" mass="29130">MNDDEVDSVEATQSEDQSTAVGTSANEIPSTSQDQHTSTGTTSSPRASKPKTEDTDPELADRKMTPEEKTRAEEILRLTGNSTAIDFGDRKPVAKVTPRTQANIDEKKANFSPSENNDDSTYPPLATLAAQFDESQRSGQLSFFPKESKKQESQAESLAVAQAATINILAVDQEPPKDATAPIDEITQHQLQSQPGAYLQSPGSSLQRTQNLNYDLLSAPVDATPPALLVQHDLRSTGANGHIQNSILLAANANNPLVQANPVLGDPQDATD</sequence>
<proteinExistence type="predicted"/>
<comment type="caution">
    <text evidence="2">The sequence shown here is derived from an EMBL/GenBank/DDBJ whole genome shotgun (WGS) entry which is preliminary data.</text>
</comment>
<gene>
    <name evidence="2" type="ORF">SEMRO_864_G212580.1</name>
</gene>
<organism evidence="2 3">
    <name type="scientific">Seminavis robusta</name>
    <dbReference type="NCBI Taxonomy" id="568900"/>
    <lineage>
        <taxon>Eukaryota</taxon>
        <taxon>Sar</taxon>
        <taxon>Stramenopiles</taxon>
        <taxon>Ochrophyta</taxon>
        <taxon>Bacillariophyta</taxon>
        <taxon>Bacillariophyceae</taxon>
        <taxon>Bacillariophycidae</taxon>
        <taxon>Naviculales</taxon>
        <taxon>Naviculaceae</taxon>
        <taxon>Seminavis</taxon>
    </lineage>
</organism>
<name>A0A9N8EFJ9_9STRA</name>
<feature type="compositionally biased region" description="Polar residues" evidence="1">
    <location>
        <begin position="10"/>
        <end position="46"/>
    </location>
</feature>
<reference evidence="2" key="1">
    <citation type="submission" date="2020-06" db="EMBL/GenBank/DDBJ databases">
        <authorList>
            <consortium name="Plant Systems Biology data submission"/>
        </authorList>
    </citation>
    <scope>NUCLEOTIDE SEQUENCE</scope>
    <source>
        <strain evidence="2">D6</strain>
    </source>
</reference>
<dbReference type="AlphaFoldDB" id="A0A9N8EFJ9"/>
<feature type="compositionally biased region" description="Basic and acidic residues" evidence="1">
    <location>
        <begin position="50"/>
        <end position="76"/>
    </location>
</feature>
<evidence type="ECO:0000256" key="1">
    <source>
        <dbReference type="SAM" id="MobiDB-lite"/>
    </source>
</evidence>
<accession>A0A9N8EFJ9</accession>
<evidence type="ECO:0000313" key="2">
    <source>
        <dbReference type="EMBL" id="CAB9517535.1"/>
    </source>
</evidence>
<protein>
    <submittedName>
        <fullName evidence="2">Uncharacterized protein</fullName>
    </submittedName>
</protein>